<dbReference type="InterPro" id="IPR055459">
    <property type="entry name" value="OST48_MD"/>
</dbReference>
<dbReference type="Proteomes" id="UP000019335">
    <property type="component" value="Chromosome 13"/>
</dbReference>
<dbReference type="PANTHER" id="PTHR10830:SF0">
    <property type="entry name" value="DOLICHYL-DIPHOSPHOOLIGOSACCHARIDE--PROTEIN GLYCOSYLTRANSFERASE 48 KDA SUBUNIT"/>
    <property type="match status" value="1"/>
</dbReference>
<evidence type="ECO:0000256" key="8">
    <source>
        <dbReference type="RuleBase" id="RU361142"/>
    </source>
</evidence>
<feature type="chain" id="PRO_5005151353" description="Dolichyl-diphosphooligosaccharide--protein glycosyltransferase 48 kDa subunit" evidence="8">
    <location>
        <begin position="32"/>
        <end position="498"/>
    </location>
</feature>
<dbReference type="PANTHER" id="PTHR10830">
    <property type="entry name" value="DOLICHYL-DIPHOSPHOOLIGOSACCHARIDE--PROTEIN GLYCOSYLTRANSFERASE 48 KDA SUBUNIT"/>
    <property type="match status" value="1"/>
</dbReference>
<evidence type="ECO:0000313" key="11">
    <source>
        <dbReference type="EMBL" id="EWM24556.1"/>
    </source>
</evidence>
<dbReference type="GO" id="GO:0008250">
    <property type="term" value="C:oligosaccharyltransferase complex"/>
    <property type="evidence" value="ECO:0007669"/>
    <property type="project" value="TreeGrafter"/>
</dbReference>
<feature type="signal peptide" evidence="8">
    <location>
        <begin position="1"/>
        <end position="31"/>
    </location>
</feature>
<keyword evidence="4 8" id="KW-0812">Transmembrane</keyword>
<comment type="subunit">
    <text evidence="8">Component of the oligosaccharyltransferase (OST) complex.</text>
</comment>
<sequence length="498" mass="54835">MMASTFQGPANMLAMLLFCLSFMSLQWQIQGSTYEAQGRAGGKRTIALLDSLAILDTHSIFFAGLAARGHKLTYALATSPRVTLFEYGQPLYDNMVYFAPTTTVFTAPGLEGSQTLADFVAQGGNLIMAADVDMSDLTREIASEFGVDFDKKRTVVMDHFSHAPALDLKGLHTNVVSSNLIENEKILGPVAGRKGGAAPVVFRGVGHIVDPENILAVPILSGMSSTYSAAPLKEIPAPSLASARLTNAGTTLGLISGVQGRNNARATISGSLDFFSDAYFQHRLDTTGQLAGNELVALEMSKWAFGERGILRASNVTHHRADGSNPEHLLATKEKPDLPFSLFPDPELNRQSLVYRIKDDIIYSLVIEEYDADRGGWVPYQASDVQLEFVMLDPHIRTFLECVPETGRFWKLFKVPDNYGIFKFRILYRRPGLSVLAVNTQVSVRPFHHDEYERFIFSAFPYYASAFSMMAGFLVFGVALLYSKPQKGDREGKSLKKE</sequence>
<evidence type="ECO:0000259" key="9">
    <source>
        <dbReference type="Pfam" id="PF03345"/>
    </source>
</evidence>
<feature type="domain" description="OST48 middle" evidence="10">
    <location>
        <begin position="352"/>
        <end position="484"/>
    </location>
</feature>
<dbReference type="EMBL" id="AZIL01001183">
    <property type="protein sequence ID" value="EWM24556.1"/>
    <property type="molecule type" value="Genomic_DNA"/>
</dbReference>
<protein>
    <recommendedName>
        <fullName evidence="8">Dolichyl-diphosphooligosaccharide--protein glycosyltransferase 48 kDa subunit</fullName>
        <shortName evidence="8">Oligosaccharyl transferase 48 kDa subunit</shortName>
    </recommendedName>
</protein>
<keyword evidence="7 8" id="KW-0472">Membrane</keyword>
<dbReference type="AlphaFoldDB" id="W7TVC9"/>
<dbReference type="Pfam" id="PF23358">
    <property type="entry name" value="OST48_MD"/>
    <property type="match status" value="1"/>
</dbReference>
<evidence type="ECO:0000256" key="7">
    <source>
        <dbReference type="ARBA" id="ARBA00023136"/>
    </source>
</evidence>
<keyword evidence="6 8" id="KW-1133">Transmembrane helix</keyword>
<accession>W7TVC9</accession>
<proteinExistence type="inferred from homology"/>
<comment type="caution">
    <text evidence="11">The sequence shown here is derived from an EMBL/GenBank/DDBJ whole genome shotgun (WGS) entry which is preliminary data.</text>
</comment>
<comment type="similarity">
    <text evidence="3 8">Belongs to the DDOST 48 kDa subunit family.</text>
</comment>
<keyword evidence="5 8" id="KW-0256">Endoplasmic reticulum</keyword>
<dbReference type="InterPro" id="IPR055457">
    <property type="entry name" value="OST48_N"/>
</dbReference>
<feature type="transmembrane region" description="Helical" evidence="8">
    <location>
        <begin position="462"/>
        <end position="483"/>
    </location>
</feature>
<evidence type="ECO:0000256" key="6">
    <source>
        <dbReference type="ARBA" id="ARBA00022989"/>
    </source>
</evidence>
<evidence type="ECO:0000256" key="5">
    <source>
        <dbReference type="ARBA" id="ARBA00022824"/>
    </source>
</evidence>
<dbReference type="OrthoDB" id="29105at2759"/>
<evidence type="ECO:0000313" key="12">
    <source>
        <dbReference type="Proteomes" id="UP000019335"/>
    </source>
</evidence>
<evidence type="ECO:0000256" key="4">
    <source>
        <dbReference type="ARBA" id="ARBA00022692"/>
    </source>
</evidence>
<comment type="subcellular location">
    <subcellularLocation>
        <location evidence="8">Endoplasmic reticulum membrane</location>
        <topology evidence="8">Single-pass type I membrane protein</topology>
    </subcellularLocation>
    <subcellularLocation>
        <location evidence="1">Membrane</location>
        <topology evidence="1">Single-pass type I membrane protein</topology>
    </subcellularLocation>
</comment>
<evidence type="ECO:0000259" key="10">
    <source>
        <dbReference type="Pfam" id="PF23358"/>
    </source>
</evidence>
<keyword evidence="11" id="KW-0808">Transferase</keyword>
<evidence type="ECO:0000256" key="3">
    <source>
        <dbReference type="ARBA" id="ARBA00008743"/>
    </source>
</evidence>
<gene>
    <name evidence="11" type="primary">OST48</name>
    <name evidence="11" type="ORF">Naga_100140g6</name>
</gene>
<name>W7TVC9_9STRA</name>
<reference evidence="11 12" key="1">
    <citation type="journal article" date="2014" name="Mol. Plant">
        <title>Chromosome Scale Genome Assembly and Transcriptome Profiling of Nannochloropsis gaditana in Nitrogen Depletion.</title>
        <authorList>
            <person name="Corteggiani Carpinelli E."/>
            <person name="Telatin A."/>
            <person name="Vitulo N."/>
            <person name="Forcato C."/>
            <person name="D'Angelo M."/>
            <person name="Schiavon R."/>
            <person name="Vezzi A."/>
            <person name="Giacometti G.M."/>
            <person name="Morosinotto T."/>
            <person name="Valle G."/>
        </authorList>
    </citation>
    <scope>NUCLEOTIDE SEQUENCE [LARGE SCALE GENOMIC DNA]</scope>
    <source>
        <strain evidence="11 12">B-31</strain>
    </source>
</reference>
<comment type="function">
    <text evidence="8">Subunit of the oligosaccharyl transferase (OST) complex that catalyzes the initial transfer of a defined glycan (Glc(3)Man(9)GlcNAc(2) in eukaryotes) from the lipid carrier dolichol-pyrophosphate to an asparagine residue within an Asn-X-Ser/Thr consensus motif in nascent polypeptide chains, the first step in protein N-glycosylation. N-glycosylation occurs cotranslationally and the complex associates with the Sec61 complex at the channel-forming translocon complex that mediates protein translocation across the endoplasmic reticulum (ER).</text>
</comment>
<keyword evidence="8" id="KW-0732">Signal</keyword>
<dbReference type="GO" id="GO:0016740">
    <property type="term" value="F:transferase activity"/>
    <property type="evidence" value="ECO:0007669"/>
    <property type="project" value="UniProtKB-KW"/>
</dbReference>
<dbReference type="Pfam" id="PF03345">
    <property type="entry name" value="OST48_N"/>
    <property type="match status" value="1"/>
</dbReference>
<evidence type="ECO:0000256" key="2">
    <source>
        <dbReference type="ARBA" id="ARBA00004922"/>
    </source>
</evidence>
<evidence type="ECO:0000256" key="1">
    <source>
        <dbReference type="ARBA" id="ARBA00004479"/>
    </source>
</evidence>
<dbReference type="GO" id="GO:0018279">
    <property type="term" value="P:protein N-linked glycosylation via asparagine"/>
    <property type="evidence" value="ECO:0007669"/>
    <property type="project" value="UniProtKB-UniRule"/>
</dbReference>
<comment type="pathway">
    <text evidence="2 8">Protein modification; protein glycosylation.</text>
</comment>
<keyword evidence="12" id="KW-1185">Reference proteome</keyword>
<dbReference type="InterPro" id="IPR005013">
    <property type="entry name" value="DDOST_48_kDa_subunit"/>
</dbReference>
<organism evidence="11 12">
    <name type="scientific">Nannochloropsis gaditana</name>
    <dbReference type="NCBI Taxonomy" id="72520"/>
    <lineage>
        <taxon>Eukaryota</taxon>
        <taxon>Sar</taxon>
        <taxon>Stramenopiles</taxon>
        <taxon>Ochrophyta</taxon>
        <taxon>Eustigmatophyceae</taxon>
        <taxon>Eustigmatales</taxon>
        <taxon>Monodopsidaceae</taxon>
        <taxon>Nannochloropsis</taxon>
    </lineage>
</organism>
<feature type="domain" description="OST48 N-terminal" evidence="9">
    <location>
        <begin position="44"/>
        <end position="304"/>
    </location>
</feature>
<dbReference type="UniPathway" id="UPA00378"/>